<dbReference type="Proteomes" id="UP001597045">
    <property type="component" value="Unassembled WGS sequence"/>
</dbReference>
<gene>
    <name evidence="2" type="ORF">ACFQ1S_42180</name>
</gene>
<organism evidence="2 3">
    <name type="scientific">Kibdelosporangium lantanae</name>
    <dbReference type="NCBI Taxonomy" id="1497396"/>
    <lineage>
        <taxon>Bacteria</taxon>
        <taxon>Bacillati</taxon>
        <taxon>Actinomycetota</taxon>
        <taxon>Actinomycetes</taxon>
        <taxon>Pseudonocardiales</taxon>
        <taxon>Pseudonocardiaceae</taxon>
        <taxon>Kibdelosporangium</taxon>
    </lineage>
</organism>
<sequence>MLTLAALVRQPTFHLRVVTGADALDQPVDWVHVSELADPTPFLRPGTLLLTTGLQQADAGTYVPALVAAGAVGLGFGVGLSHGTVPADLVDACASAGLP</sequence>
<dbReference type="InterPro" id="IPR012914">
    <property type="entry name" value="PucR_dom"/>
</dbReference>
<dbReference type="EMBL" id="JBHTIS010003802">
    <property type="protein sequence ID" value="MFD1051702.1"/>
    <property type="molecule type" value="Genomic_DNA"/>
</dbReference>
<proteinExistence type="predicted"/>
<evidence type="ECO:0000313" key="2">
    <source>
        <dbReference type="EMBL" id="MFD1051702.1"/>
    </source>
</evidence>
<feature type="non-terminal residue" evidence="2">
    <location>
        <position position="99"/>
    </location>
</feature>
<protein>
    <submittedName>
        <fullName evidence="2">PucR family transcriptional regulator ligand-binding domain-containing protein</fullName>
    </submittedName>
</protein>
<comment type="caution">
    <text evidence="2">The sequence shown here is derived from an EMBL/GenBank/DDBJ whole genome shotgun (WGS) entry which is preliminary data.</text>
</comment>
<name>A0ABW3MN86_9PSEU</name>
<reference evidence="3" key="1">
    <citation type="journal article" date="2019" name="Int. J. Syst. Evol. Microbiol.">
        <title>The Global Catalogue of Microorganisms (GCM) 10K type strain sequencing project: providing services to taxonomists for standard genome sequencing and annotation.</title>
        <authorList>
            <consortium name="The Broad Institute Genomics Platform"/>
            <consortium name="The Broad Institute Genome Sequencing Center for Infectious Disease"/>
            <person name="Wu L."/>
            <person name="Ma J."/>
        </authorList>
    </citation>
    <scope>NUCLEOTIDE SEQUENCE [LARGE SCALE GENOMIC DNA]</scope>
    <source>
        <strain evidence="3">JCM 31486</strain>
    </source>
</reference>
<dbReference type="Pfam" id="PF07905">
    <property type="entry name" value="PucR"/>
    <property type="match status" value="1"/>
</dbReference>
<evidence type="ECO:0000259" key="1">
    <source>
        <dbReference type="Pfam" id="PF07905"/>
    </source>
</evidence>
<accession>A0ABW3MN86</accession>
<evidence type="ECO:0000313" key="3">
    <source>
        <dbReference type="Proteomes" id="UP001597045"/>
    </source>
</evidence>
<keyword evidence="3" id="KW-1185">Reference proteome</keyword>
<feature type="domain" description="Purine catabolism PurC-like" evidence="1">
    <location>
        <begin position="7"/>
        <end position="99"/>
    </location>
</feature>